<reference evidence="2 3" key="1">
    <citation type="submission" date="2016-10" db="EMBL/GenBank/DDBJ databases">
        <authorList>
            <person name="de Groot N.N."/>
        </authorList>
    </citation>
    <scope>NUCLEOTIDE SEQUENCE [LARGE SCALE GENOMIC DNA]</scope>
    <source>
        <strain evidence="2 3">BS2772</strain>
    </source>
</reference>
<evidence type="ECO:0000256" key="1">
    <source>
        <dbReference type="SAM" id="MobiDB-lite"/>
    </source>
</evidence>
<proteinExistence type="predicted"/>
<feature type="region of interest" description="Disordered" evidence="1">
    <location>
        <begin position="230"/>
        <end position="257"/>
    </location>
</feature>
<accession>A0A1G9WQJ3</accession>
<dbReference type="EMBL" id="LT629704">
    <property type="protein sequence ID" value="SDM86405.1"/>
    <property type="molecule type" value="Genomic_DNA"/>
</dbReference>
<organism evidence="2 3">
    <name type="scientific">Pseudomonas antarctica</name>
    <dbReference type="NCBI Taxonomy" id="219572"/>
    <lineage>
        <taxon>Bacteria</taxon>
        <taxon>Pseudomonadati</taxon>
        <taxon>Pseudomonadota</taxon>
        <taxon>Gammaproteobacteria</taxon>
        <taxon>Pseudomonadales</taxon>
        <taxon>Pseudomonadaceae</taxon>
        <taxon>Pseudomonas</taxon>
    </lineage>
</organism>
<dbReference type="OrthoDB" id="82456at2"/>
<name>A0A1G9WQJ3_9PSED</name>
<dbReference type="Proteomes" id="UP000182470">
    <property type="component" value="Chromosome I"/>
</dbReference>
<feature type="region of interest" description="Disordered" evidence="1">
    <location>
        <begin position="105"/>
        <end position="128"/>
    </location>
</feature>
<gene>
    <name evidence="2" type="ORF">SAMN04490179_1303</name>
</gene>
<dbReference type="InterPro" id="IPR036388">
    <property type="entry name" value="WH-like_DNA-bd_sf"/>
</dbReference>
<evidence type="ECO:0000313" key="3">
    <source>
        <dbReference type="Proteomes" id="UP000182470"/>
    </source>
</evidence>
<sequence length="257" mass="28546">MSYKTYDVVWAHNFDSPTEKLVMLAIAKHADEGGKSWPKVKTIAGLCGIGPRTVQRQLKKFEQAGLLAIQEEYRPDGGQTSNRYVITLPTVQSMLPCDRAVTGGVSPMSPQPQTAECRGGDDTAVTPQELPTEPKKGIQQLTETGLRYPEKLEASDRMWISNILQDVPSQDAQQLLDELAAALKAGRIRGRASKWFNGLILNYRKGLFCPMARPSKPNPLLNETLVETHAKPNTRNKEARNQALESMKKFTSSKLVR</sequence>
<protein>
    <submittedName>
        <fullName evidence="2">Helix-turn-helix domain-containing protein</fullName>
    </submittedName>
</protein>
<dbReference type="AlphaFoldDB" id="A0A1G9WQJ3"/>
<dbReference type="RefSeq" id="WP_083356467.1">
    <property type="nucleotide sequence ID" value="NZ_JXDI01000001.1"/>
</dbReference>
<feature type="compositionally biased region" description="Basic and acidic residues" evidence="1">
    <location>
        <begin position="230"/>
        <end position="240"/>
    </location>
</feature>
<evidence type="ECO:0000313" key="2">
    <source>
        <dbReference type="EMBL" id="SDM86405.1"/>
    </source>
</evidence>
<dbReference type="Gene3D" id="1.10.10.10">
    <property type="entry name" value="Winged helix-like DNA-binding domain superfamily/Winged helix DNA-binding domain"/>
    <property type="match status" value="1"/>
</dbReference>
<dbReference type="Pfam" id="PF13730">
    <property type="entry name" value="HTH_36"/>
    <property type="match status" value="1"/>
</dbReference>